<keyword evidence="4" id="KW-0812">Transmembrane</keyword>
<protein>
    <recommendedName>
        <fullName evidence="5">Bacterial transcriptional activator domain-containing protein</fullName>
    </recommendedName>
</protein>
<dbReference type="Gene3D" id="3.10.350.10">
    <property type="entry name" value="LysM domain"/>
    <property type="match status" value="1"/>
</dbReference>
<feature type="region of interest" description="Disordered" evidence="3">
    <location>
        <begin position="1"/>
        <end position="33"/>
    </location>
</feature>
<dbReference type="Pfam" id="PF03704">
    <property type="entry name" value="BTAD"/>
    <property type="match status" value="1"/>
</dbReference>
<dbReference type="OrthoDB" id="8444614at2"/>
<dbReference type="EMBL" id="QGDD01000001">
    <property type="protein sequence ID" value="PWN04574.1"/>
    <property type="molecule type" value="Genomic_DNA"/>
</dbReference>
<dbReference type="InterPro" id="IPR036779">
    <property type="entry name" value="LysM_dom_sf"/>
</dbReference>
<keyword evidence="2" id="KW-0804">Transcription</keyword>
<name>A0A316TQQ9_9ACTN</name>
<gene>
    <name evidence="6" type="ORF">DJ010_02800</name>
</gene>
<dbReference type="AlphaFoldDB" id="A0A316TQQ9"/>
<feature type="transmembrane region" description="Helical" evidence="4">
    <location>
        <begin position="80"/>
        <end position="109"/>
    </location>
</feature>
<evidence type="ECO:0000256" key="4">
    <source>
        <dbReference type="SAM" id="Phobius"/>
    </source>
</evidence>
<feature type="region of interest" description="Disordered" evidence="3">
    <location>
        <begin position="288"/>
        <end position="308"/>
    </location>
</feature>
<keyword evidence="7" id="KW-1185">Reference proteome</keyword>
<feature type="compositionally biased region" description="Polar residues" evidence="3">
    <location>
        <begin position="1"/>
        <end position="10"/>
    </location>
</feature>
<proteinExistence type="predicted"/>
<dbReference type="GO" id="GO:0003677">
    <property type="term" value="F:DNA binding"/>
    <property type="evidence" value="ECO:0007669"/>
    <property type="project" value="TreeGrafter"/>
</dbReference>
<dbReference type="SMART" id="SM01043">
    <property type="entry name" value="BTAD"/>
    <property type="match status" value="1"/>
</dbReference>
<keyword evidence="1" id="KW-0805">Transcription regulation</keyword>
<dbReference type="Proteomes" id="UP000245507">
    <property type="component" value="Unassembled WGS sequence"/>
</dbReference>
<evidence type="ECO:0000256" key="3">
    <source>
        <dbReference type="SAM" id="MobiDB-lite"/>
    </source>
</evidence>
<evidence type="ECO:0000256" key="1">
    <source>
        <dbReference type="ARBA" id="ARBA00023015"/>
    </source>
</evidence>
<sequence>MSTANQTDQSDPTRRGPARFSAPPPGARRSTPRSSPFAVIGAVLALLVLLVGIPVGLVLWQGAPPFPTGLPSRDDLTQPLTFDALVIVLLVVVWLAWLQFTICVVVEAISLLRGGVLPRPVPLSGRSQALARALVGTVLVGASVIGTGGAASADDAGRQQREATSAIATPDGQGRPMENVAPDGFTAPALFTETKEKLAEVADAAGASLGRKVVTVKPPEGRYHHNLWDIAEEHLGDGRRWKEIFELNKGRPQPDGGELVIGRLIQPGWVLVLPDDAVGADRVDRVEQAERAGDRHEAANDDRRERMPAVEVAEERADAVEATYDGLAGDLLGGGLLAASLAGAIAAERRRRRGADLSAADLDTEVALLVGADLDRAERVDRALRRLAVTAPAEGIALPPVYALTVDDAEIELRIAPAAPRPPAPWIALKEGRRWRLDRESAEVDQGPLGNAPYPGLVCIGRDDAGADVLIDLEAVGGPASVSGADAVAREVVSALAVQLVTSPWSDDQRVHAHELSPVLADIADSSFGVVDDLSALVADFESHRPDRNGSDVLSGRVGRRPDLTPQYLMLGAVPGDDLVERLQPMIRTGDRGLGVVAVGKLPGTRWHLTVDESGHLALPLLDLSVSAVRLTERSAVQLAALFAKAREQRSPAIDGSVLIPRAPRPGDDAHWASAAVRVGVLGAHEVKVPGTMDEVRLGLAREVATYLALQTAPVHPSVLAASVWPRGVTAEVRNATIERVREWLGQAADGTYLLRENDEGRLFLADDVAVDWHAFCTLVQRSRGAAVRTEKELLRRALQLVRGPFLDGRERGRYSWLARTRLDTTVADSVEATAHRLVELSTDDPDGAAGAARAGLRLVPHSQLLWRDLMRAEFDGPGGPAAIAVVDEMRLMLDSRDVQLEAETEALAEELVPGTLVS</sequence>
<evidence type="ECO:0000313" key="7">
    <source>
        <dbReference type="Proteomes" id="UP000245507"/>
    </source>
</evidence>
<dbReference type="Gene3D" id="1.25.40.10">
    <property type="entry name" value="Tetratricopeptide repeat domain"/>
    <property type="match status" value="1"/>
</dbReference>
<keyword evidence="4" id="KW-1133">Transmembrane helix</keyword>
<feature type="domain" description="Bacterial transcriptional activator" evidence="5">
    <location>
        <begin position="771"/>
        <end position="913"/>
    </location>
</feature>
<feature type="region of interest" description="Disordered" evidence="3">
    <location>
        <begin position="150"/>
        <end position="176"/>
    </location>
</feature>
<organism evidence="6 7">
    <name type="scientific">Nocardioides silvaticus</name>
    <dbReference type="NCBI Taxonomy" id="2201891"/>
    <lineage>
        <taxon>Bacteria</taxon>
        <taxon>Bacillati</taxon>
        <taxon>Actinomycetota</taxon>
        <taxon>Actinomycetes</taxon>
        <taxon>Propionibacteriales</taxon>
        <taxon>Nocardioidaceae</taxon>
        <taxon>Nocardioides</taxon>
    </lineage>
</organism>
<dbReference type="GO" id="GO:0006355">
    <property type="term" value="P:regulation of DNA-templated transcription"/>
    <property type="evidence" value="ECO:0007669"/>
    <property type="project" value="TreeGrafter"/>
</dbReference>
<dbReference type="RefSeq" id="WP_109692078.1">
    <property type="nucleotide sequence ID" value="NZ_QGDD01000001.1"/>
</dbReference>
<evidence type="ECO:0000313" key="6">
    <source>
        <dbReference type="EMBL" id="PWN04574.1"/>
    </source>
</evidence>
<reference evidence="6 7" key="1">
    <citation type="submission" date="2018-05" db="EMBL/GenBank/DDBJ databases">
        <title>Nocardioides silvaticus genome.</title>
        <authorList>
            <person name="Li C."/>
            <person name="Wang G."/>
        </authorList>
    </citation>
    <scope>NUCLEOTIDE SEQUENCE [LARGE SCALE GENOMIC DNA]</scope>
    <source>
        <strain evidence="6 7">CCTCC AB 2018079</strain>
    </source>
</reference>
<dbReference type="PANTHER" id="PTHR35807:SF1">
    <property type="entry name" value="TRANSCRIPTIONAL REGULATOR REDD"/>
    <property type="match status" value="1"/>
</dbReference>
<dbReference type="InterPro" id="IPR005158">
    <property type="entry name" value="BTAD"/>
</dbReference>
<dbReference type="InterPro" id="IPR011990">
    <property type="entry name" value="TPR-like_helical_dom_sf"/>
</dbReference>
<evidence type="ECO:0000259" key="5">
    <source>
        <dbReference type="SMART" id="SM01043"/>
    </source>
</evidence>
<dbReference type="InterPro" id="IPR051677">
    <property type="entry name" value="AfsR-DnrI-RedD_regulator"/>
</dbReference>
<comment type="caution">
    <text evidence="6">The sequence shown here is derived from an EMBL/GenBank/DDBJ whole genome shotgun (WGS) entry which is preliminary data.</text>
</comment>
<accession>A0A316TQQ9</accession>
<keyword evidence="4" id="KW-0472">Membrane</keyword>
<evidence type="ECO:0000256" key="2">
    <source>
        <dbReference type="ARBA" id="ARBA00023163"/>
    </source>
</evidence>
<feature type="transmembrane region" description="Helical" evidence="4">
    <location>
        <begin position="37"/>
        <end position="60"/>
    </location>
</feature>
<feature type="transmembrane region" description="Helical" evidence="4">
    <location>
        <begin position="130"/>
        <end position="151"/>
    </location>
</feature>
<dbReference type="PANTHER" id="PTHR35807">
    <property type="entry name" value="TRANSCRIPTIONAL REGULATOR REDD-RELATED"/>
    <property type="match status" value="1"/>
</dbReference>